<dbReference type="InterPro" id="IPR001670">
    <property type="entry name" value="ADH_Fe/GldA"/>
</dbReference>
<dbReference type="PANTHER" id="PTHR11496">
    <property type="entry name" value="ALCOHOL DEHYDROGENASE"/>
    <property type="match status" value="1"/>
</dbReference>
<dbReference type="GO" id="GO:0046872">
    <property type="term" value="F:metal ion binding"/>
    <property type="evidence" value="ECO:0007669"/>
    <property type="project" value="InterPro"/>
</dbReference>
<dbReference type="InterPro" id="IPR039697">
    <property type="entry name" value="Alcohol_dehydrogenase_Fe"/>
</dbReference>
<reference evidence="7 8" key="1">
    <citation type="submission" date="2018-05" db="EMBL/GenBank/DDBJ databases">
        <title>Spiribacter halobius sp. nov., a moderately halophilic bacterium isolated from marine solar saltern.</title>
        <authorList>
            <person name="Zheng W.-S."/>
            <person name="Lu D.-C."/>
            <person name="Du Z.-J."/>
        </authorList>
    </citation>
    <scope>NUCLEOTIDE SEQUENCE [LARGE SCALE GENOMIC DNA]</scope>
    <source>
        <strain evidence="7 8">E85</strain>
    </source>
</reference>
<dbReference type="Proteomes" id="UP000245474">
    <property type="component" value="Unassembled WGS sequence"/>
</dbReference>
<dbReference type="OrthoDB" id="9815791at2"/>
<evidence type="ECO:0000313" key="7">
    <source>
        <dbReference type="EMBL" id="PWG61526.1"/>
    </source>
</evidence>
<dbReference type="CDD" id="cd08551">
    <property type="entry name" value="Fe-ADH"/>
    <property type="match status" value="1"/>
</dbReference>
<comment type="caution">
    <text evidence="7">The sequence shown here is derived from an EMBL/GenBank/DDBJ whole genome shotgun (WGS) entry which is preliminary data.</text>
</comment>
<protein>
    <submittedName>
        <fullName evidence="7">Alcohol dehydrogenase</fullName>
    </submittedName>
</protein>
<dbReference type="Gene3D" id="3.40.50.1970">
    <property type="match status" value="1"/>
</dbReference>
<dbReference type="RefSeq" id="WP_109679838.1">
    <property type="nucleotide sequence ID" value="NZ_CP086615.1"/>
</dbReference>
<evidence type="ECO:0000259" key="5">
    <source>
        <dbReference type="Pfam" id="PF00465"/>
    </source>
</evidence>
<name>A0A2U2MXI0_9GAMM</name>
<evidence type="ECO:0000256" key="2">
    <source>
        <dbReference type="ARBA" id="ARBA00007358"/>
    </source>
</evidence>
<evidence type="ECO:0000256" key="4">
    <source>
        <dbReference type="ARBA" id="ARBA00023027"/>
    </source>
</evidence>
<comment type="cofactor">
    <cofactor evidence="1">
        <name>Fe cation</name>
        <dbReference type="ChEBI" id="CHEBI:24875"/>
    </cofactor>
</comment>
<dbReference type="Pfam" id="PF25137">
    <property type="entry name" value="ADH_Fe_C"/>
    <property type="match status" value="1"/>
</dbReference>
<dbReference type="EMBL" id="QFFI01000032">
    <property type="protein sequence ID" value="PWG61526.1"/>
    <property type="molecule type" value="Genomic_DNA"/>
</dbReference>
<keyword evidence="8" id="KW-1185">Reference proteome</keyword>
<dbReference type="FunFam" id="1.20.1090.10:FF:000001">
    <property type="entry name" value="Aldehyde-alcohol dehydrogenase"/>
    <property type="match status" value="1"/>
</dbReference>
<dbReference type="AlphaFoldDB" id="A0A2U2MXI0"/>
<dbReference type="FunFam" id="3.40.50.1970:FF:000003">
    <property type="entry name" value="Alcohol dehydrogenase, iron-containing"/>
    <property type="match status" value="1"/>
</dbReference>
<organism evidence="7 8">
    <name type="scientific">Sediminicurvatus halobius</name>
    <dbReference type="NCBI Taxonomy" id="2182432"/>
    <lineage>
        <taxon>Bacteria</taxon>
        <taxon>Pseudomonadati</taxon>
        <taxon>Pseudomonadota</taxon>
        <taxon>Gammaproteobacteria</taxon>
        <taxon>Chromatiales</taxon>
        <taxon>Ectothiorhodospiraceae</taxon>
        <taxon>Sediminicurvatus</taxon>
    </lineage>
</organism>
<evidence type="ECO:0000256" key="1">
    <source>
        <dbReference type="ARBA" id="ARBA00001962"/>
    </source>
</evidence>
<dbReference type="InterPro" id="IPR018211">
    <property type="entry name" value="ADH_Fe_CS"/>
</dbReference>
<keyword evidence="4" id="KW-0520">NAD</keyword>
<dbReference type="InterPro" id="IPR056798">
    <property type="entry name" value="ADH_Fe_C"/>
</dbReference>
<evidence type="ECO:0000256" key="3">
    <source>
        <dbReference type="ARBA" id="ARBA00023002"/>
    </source>
</evidence>
<evidence type="ECO:0000259" key="6">
    <source>
        <dbReference type="Pfam" id="PF25137"/>
    </source>
</evidence>
<dbReference type="Pfam" id="PF00465">
    <property type="entry name" value="Fe-ADH"/>
    <property type="match status" value="1"/>
</dbReference>
<dbReference type="PANTHER" id="PTHR11496:SF102">
    <property type="entry name" value="ALCOHOL DEHYDROGENASE 4"/>
    <property type="match status" value="1"/>
</dbReference>
<dbReference type="Gene3D" id="1.20.1090.10">
    <property type="entry name" value="Dehydroquinate synthase-like - alpha domain"/>
    <property type="match status" value="1"/>
</dbReference>
<sequence>MNYHRPFSYELPTRLEFGIGLTARLGDFAGSLGGSKALVITDPGLIAAGVVDRVTTALDRGAIGYTVFSDVESEPDARGVEASVERYRAEGCDVIVAVGGGSALDTGKAVSAMLTNPGHIRDYAGLGVVKEKGAPFIAIPTTAGTGSEATIWAVISEKDKGRKYGVGSPLTVPDIALCDPELTVTLPPRVTAVTGIDALAHALESYVNKATQPISEALSERAIALVGRSLRTAVFAGDTLTARADMLLASSMAAMAFNPTRLGLAHALAMPLGANAKIPHADVIAILLPPVMRFNVVANLEKFAHIAELFGERVSHLPLRDAAEAGVRSVERLIRDVGAPNSLAAYGVREADLEGMAEGGLQSGNVPVNPRATTREDLVAIMRECL</sequence>
<proteinExistence type="inferred from homology"/>
<feature type="domain" description="Alcohol dehydrogenase iron-type/glycerol dehydrogenase GldA" evidence="5">
    <location>
        <begin position="12"/>
        <end position="180"/>
    </location>
</feature>
<evidence type="ECO:0000313" key="8">
    <source>
        <dbReference type="Proteomes" id="UP000245474"/>
    </source>
</evidence>
<feature type="domain" description="Fe-containing alcohol dehydrogenase-like C-terminal" evidence="6">
    <location>
        <begin position="191"/>
        <end position="384"/>
    </location>
</feature>
<keyword evidence="3" id="KW-0560">Oxidoreductase</keyword>
<comment type="similarity">
    <text evidence="2">Belongs to the iron-containing alcohol dehydrogenase family.</text>
</comment>
<accession>A0A2U2MXI0</accession>
<dbReference type="PROSITE" id="PS00913">
    <property type="entry name" value="ADH_IRON_1"/>
    <property type="match status" value="1"/>
</dbReference>
<gene>
    <name evidence="7" type="ORF">DEM34_15980</name>
</gene>
<dbReference type="SUPFAM" id="SSF56796">
    <property type="entry name" value="Dehydroquinate synthase-like"/>
    <property type="match status" value="1"/>
</dbReference>
<dbReference type="GO" id="GO:0004022">
    <property type="term" value="F:alcohol dehydrogenase (NAD+) activity"/>
    <property type="evidence" value="ECO:0007669"/>
    <property type="project" value="TreeGrafter"/>
</dbReference>